<gene>
    <name evidence="1" type="ORF">H5410_020737</name>
</gene>
<accession>A0A9J5ZC59</accession>
<evidence type="ECO:0000313" key="2">
    <source>
        <dbReference type="Proteomes" id="UP000824120"/>
    </source>
</evidence>
<dbReference type="EMBL" id="JACXVP010000004">
    <property type="protein sequence ID" value="KAG5609456.1"/>
    <property type="molecule type" value="Genomic_DNA"/>
</dbReference>
<protein>
    <submittedName>
        <fullName evidence="1">Uncharacterized protein</fullName>
    </submittedName>
</protein>
<keyword evidence="2" id="KW-1185">Reference proteome</keyword>
<organism evidence="1 2">
    <name type="scientific">Solanum commersonii</name>
    <name type="common">Commerson's wild potato</name>
    <name type="synonym">Commerson's nightshade</name>
    <dbReference type="NCBI Taxonomy" id="4109"/>
    <lineage>
        <taxon>Eukaryota</taxon>
        <taxon>Viridiplantae</taxon>
        <taxon>Streptophyta</taxon>
        <taxon>Embryophyta</taxon>
        <taxon>Tracheophyta</taxon>
        <taxon>Spermatophyta</taxon>
        <taxon>Magnoliopsida</taxon>
        <taxon>eudicotyledons</taxon>
        <taxon>Gunneridae</taxon>
        <taxon>Pentapetalae</taxon>
        <taxon>asterids</taxon>
        <taxon>lamiids</taxon>
        <taxon>Solanales</taxon>
        <taxon>Solanaceae</taxon>
        <taxon>Solanoideae</taxon>
        <taxon>Solaneae</taxon>
        <taxon>Solanum</taxon>
    </lineage>
</organism>
<sequence length="145" mass="16233">MSTSNAVRTPKVEYIDDHELVVVDSIEKKAYALRGYIVVAIDSRYHGHQYDNISITVVSDAKPRKVGTLPTYNIIFKCDGRDEKRKEGTVVLIDSETVGSSVQEINDETIITVESNVGVSSEKHEANEFDYATNKAKDSTKDKEY</sequence>
<proteinExistence type="predicted"/>
<dbReference type="AlphaFoldDB" id="A0A9J5ZC59"/>
<evidence type="ECO:0000313" key="1">
    <source>
        <dbReference type="EMBL" id="KAG5609456.1"/>
    </source>
</evidence>
<dbReference type="Proteomes" id="UP000824120">
    <property type="component" value="Chromosome 4"/>
</dbReference>
<name>A0A9J5ZC59_SOLCO</name>
<reference evidence="1 2" key="1">
    <citation type="submission" date="2020-09" db="EMBL/GenBank/DDBJ databases">
        <title>De no assembly of potato wild relative species, Solanum commersonii.</title>
        <authorList>
            <person name="Cho K."/>
        </authorList>
    </citation>
    <scope>NUCLEOTIDE SEQUENCE [LARGE SCALE GENOMIC DNA]</scope>
    <source>
        <strain evidence="1">LZ3.2</strain>
        <tissue evidence="1">Leaf</tissue>
    </source>
</reference>
<comment type="caution">
    <text evidence="1">The sequence shown here is derived from an EMBL/GenBank/DDBJ whole genome shotgun (WGS) entry which is preliminary data.</text>
</comment>